<dbReference type="GO" id="GO:0005524">
    <property type="term" value="F:ATP binding"/>
    <property type="evidence" value="ECO:0007669"/>
    <property type="project" value="UniProtKB-KW"/>
</dbReference>
<dbReference type="Pfam" id="PF00005">
    <property type="entry name" value="ABC_tran"/>
    <property type="match status" value="1"/>
</dbReference>
<evidence type="ECO:0000256" key="1">
    <source>
        <dbReference type="ARBA" id="ARBA00005417"/>
    </source>
</evidence>
<comment type="similarity">
    <text evidence="1">Belongs to the ABC transporter superfamily.</text>
</comment>
<dbReference type="InterPro" id="IPR025302">
    <property type="entry name" value="DrrA1/2-like_C"/>
</dbReference>
<evidence type="ECO:0000256" key="3">
    <source>
        <dbReference type="ARBA" id="ARBA00022741"/>
    </source>
</evidence>
<keyword evidence="4 6" id="KW-0067">ATP-binding</keyword>
<dbReference type="RefSeq" id="WP_188816474.1">
    <property type="nucleotide sequence ID" value="NZ_BMOF01000001.1"/>
</dbReference>
<reference evidence="6" key="1">
    <citation type="journal article" date="2014" name="Int. J. Syst. Evol. Microbiol.">
        <title>Complete genome sequence of Corynebacterium casei LMG S-19264T (=DSM 44701T), isolated from a smear-ripened cheese.</title>
        <authorList>
            <consortium name="US DOE Joint Genome Institute (JGI-PGF)"/>
            <person name="Walter F."/>
            <person name="Albersmeier A."/>
            <person name="Kalinowski J."/>
            <person name="Ruckert C."/>
        </authorList>
    </citation>
    <scope>NUCLEOTIDE SEQUENCE</scope>
    <source>
        <strain evidence="6">JCM 14719</strain>
    </source>
</reference>
<sequence length="308" mass="33161">MIRTENLTKRFEQIVAVKDLTLSVREGTIFGLVGPNGAGKTTTLAMLATLLRPSAGRAIVGGYDVATQPDRVRRIVGFNPDSFGFADDLKVTEYLDFYGACYGMGRLERARRIPDLLERVGLADKADAYVDSLSRGMKQRLGLARCLLHDPAVLILDEPASGLDPGTRVQFRAMLKALRDEGKTILISSHILPELADLCDEVGIMVGGTLVAAGSVAEILARISGERLLHIEVLENAEGAAAWLAERDGISRVKREGRQLAVAFVGGEADQAALLQAMVAEGFRVLRFQPAARTLEDVFLSVTGEGNG</sequence>
<dbReference type="EMBL" id="BMOF01000001">
    <property type="protein sequence ID" value="GGJ90632.1"/>
    <property type="molecule type" value="Genomic_DNA"/>
</dbReference>
<dbReference type="CDD" id="cd03230">
    <property type="entry name" value="ABC_DR_subfamily_A"/>
    <property type="match status" value="1"/>
</dbReference>
<dbReference type="SUPFAM" id="SSF52540">
    <property type="entry name" value="P-loop containing nucleoside triphosphate hydrolases"/>
    <property type="match status" value="1"/>
</dbReference>
<dbReference type="Gene3D" id="3.40.50.300">
    <property type="entry name" value="P-loop containing nucleotide triphosphate hydrolases"/>
    <property type="match status" value="1"/>
</dbReference>
<keyword evidence="2" id="KW-0813">Transport</keyword>
<dbReference type="Proteomes" id="UP000637720">
    <property type="component" value="Unassembled WGS sequence"/>
</dbReference>
<feature type="domain" description="ABC transporter" evidence="5">
    <location>
        <begin position="2"/>
        <end position="232"/>
    </location>
</feature>
<evidence type="ECO:0000256" key="4">
    <source>
        <dbReference type="ARBA" id="ARBA00022840"/>
    </source>
</evidence>
<dbReference type="PROSITE" id="PS50893">
    <property type="entry name" value="ABC_TRANSPORTER_2"/>
    <property type="match status" value="1"/>
</dbReference>
<proteinExistence type="inferred from homology"/>
<protein>
    <submittedName>
        <fullName evidence="6">ABC transporter ATP-binding protein</fullName>
    </submittedName>
</protein>
<dbReference type="GO" id="GO:0016887">
    <property type="term" value="F:ATP hydrolysis activity"/>
    <property type="evidence" value="ECO:0007669"/>
    <property type="project" value="InterPro"/>
</dbReference>
<dbReference type="InterPro" id="IPR003593">
    <property type="entry name" value="AAA+_ATPase"/>
</dbReference>
<dbReference type="PANTHER" id="PTHR43335">
    <property type="entry name" value="ABC TRANSPORTER, ATP-BINDING PROTEIN"/>
    <property type="match status" value="1"/>
</dbReference>
<organism evidence="6 7">
    <name type="scientific">Calditerricola satsumensis</name>
    <dbReference type="NCBI Taxonomy" id="373054"/>
    <lineage>
        <taxon>Bacteria</taxon>
        <taxon>Bacillati</taxon>
        <taxon>Bacillota</taxon>
        <taxon>Bacilli</taxon>
        <taxon>Bacillales</taxon>
        <taxon>Bacillaceae</taxon>
        <taxon>Calditerricola</taxon>
    </lineage>
</organism>
<dbReference type="PANTHER" id="PTHR43335:SF3">
    <property type="entry name" value="ABC TRANSPORTER"/>
    <property type="match status" value="1"/>
</dbReference>
<dbReference type="Pfam" id="PF13732">
    <property type="entry name" value="DrrA1-3_C"/>
    <property type="match status" value="1"/>
</dbReference>
<comment type="caution">
    <text evidence="6">The sequence shown here is derived from an EMBL/GenBank/DDBJ whole genome shotgun (WGS) entry which is preliminary data.</text>
</comment>
<dbReference type="InterPro" id="IPR027417">
    <property type="entry name" value="P-loop_NTPase"/>
</dbReference>
<name>A0A8J3B9E0_9BACI</name>
<dbReference type="AlphaFoldDB" id="A0A8J3B9E0"/>
<keyword evidence="7" id="KW-1185">Reference proteome</keyword>
<dbReference type="InterPro" id="IPR003439">
    <property type="entry name" value="ABC_transporter-like_ATP-bd"/>
</dbReference>
<accession>A0A8J3B9E0</accession>
<evidence type="ECO:0000313" key="6">
    <source>
        <dbReference type="EMBL" id="GGJ90632.1"/>
    </source>
</evidence>
<dbReference type="SMART" id="SM00382">
    <property type="entry name" value="AAA"/>
    <property type="match status" value="1"/>
</dbReference>
<gene>
    <name evidence="6" type="ORF">GCM10007043_00420</name>
</gene>
<evidence type="ECO:0000313" key="7">
    <source>
        <dbReference type="Proteomes" id="UP000637720"/>
    </source>
</evidence>
<evidence type="ECO:0000256" key="2">
    <source>
        <dbReference type="ARBA" id="ARBA00022448"/>
    </source>
</evidence>
<reference evidence="6" key="2">
    <citation type="submission" date="2020-09" db="EMBL/GenBank/DDBJ databases">
        <authorList>
            <person name="Sun Q."/>
            <person name="Ohkuma M."/>
        </authorList>
    </citation>
    <scope>NUCLEOTIDE SEQUENCE</scope>
    <source>
        <strain evidence="6">JCM 14719</strain>
    </source>
</reference>
<keyword evidence="3" id="KW-0547">Nucleotide-binding</keyword>
<evidence type="ECO:0000259" key="5">
    <source>
        <dbReference type="PROSITE" id="PS50893"/>
    </source>
</evidence>